<evidence type="ECO:0000256" key="6">
    <source>
        <dbReference type="ARBA" id="ARBA00022989"/>
    </source>
</evidence>
<dbReference type="InterPro" id="IPR036259">
    <property type="entry name" value="MFS_trans_sf"/>
</dbReference>
<sequence length="427" mass="45997">MSNNQSKPPSMSKVATASFIGTAIEYYDFYIYATAVALVIGPIFFPPGDASAQTLNAFVTFGIAFVARPIGSLLFGHFGDRLGRKTVLVSSLLLMGIATTLIGLLPSYAQWGIAAPVILCVLRFLQGLGLGGEWGGAALLATEYAPKNKKAWYGMFPQLGPSVGFLLSSGIFFLLSISLTDDAFKSWGWRVPFVLSAVLVVIGLYVRLSIAETPAFKKAQEKQQLSKAPVKEVLTKHAKPLVLGSLSMVVCYALFYIATVYTLKHSTEYMGFSRSDILPLMCGAIVFMAIATPISAALCDKFGRKPILIISGIIAFMTGFTLEPLLGFGYWGIFAFLALSLFMMGMTFAPMGAFLPELFPTQVRYTGASFAYNLGGILGASLAPYLAQKLFLMGGLSYVGFYISIAASISLLALFLTHETKDTNLQV</sequence>
<evidence type="ECO:0000256" key="7">
    <source>
        <dbReference type="ARBA" id="ARBA00023136"/>
    </source>
</evidence>
<keyword evidence="6 8" id="KW-1133">Transmembrane helix</keyword>
<feature type="transmembrane region" description="Helical" evidence="8">
    <location>
        <begin position="278"/>
        <end position="299"/>
    </location>
</feature>
<evidence type="ECO:0000313" key="10">
    <source>
        <dbReference type="EMBL" id="MFC0178929.1"/>
    </source>
</evidence>
<evidence type="ECO:0000256" key="1">
    <source>
        <dbReference type="ARBA" id="ARBA00004429"/>
    </source>
</evidence>
<gene>
    <name evidence="10" type="ORF">ACFFIT_02275</name>
</gene>
<dbReference type="PROSITE" id="PS50850">
    <property type="entry name" value="MFS"/>
    <property type="match status" value="1"/>
</dbReference>
<dbReference type="InterPro" id="IPR011701">
    <property type="entry name" value="MFS"/>
</dbReference>
<feature type="transmembrane region" description="Helical" evidence="8">
    <location>
        <begin position="306"/>
        <end position="322"/>
    </location>
</feature>
<keyword evidence="4" id="KW-0997">Cell inner membrane</keyword>
<feature type="domain" description="Major facilitator superfamily (MFS) profile" evidence="9">
    <location>
        <begin position="14"/>
        <end position="421"/>
    </location>
</feature>
<evidence type="ECO:0000256" key="2">
    <source>
        <dbReference type="ARBA" id="ARBA00022448"/>
    </source>
</evidence>
<feature type="transmembrane region" description="Helical" evidence="8">
    <location>
        <begin position="241"/>
        <end position="258"/>
    </location>
</feature>
<organism evidence="10 11">
    <name type="scientific">Thorsellia kenyensis</name>
    <dbReference type="NCBI Taxonomy" id="1549888"/>
    <lineage>
        <taxon>Bacteria</taxon>
        <taxon>Pseudomonadati</taxon>
        <taxon>Pseudomonadota</taxon>
        <taxon>Gammaproteobacteria</taxon>
        <taxon>Enterobacterales</taxon>
        <taxon>Thorselliaceae</taxon>
        <taxon>Thorsellia</taxon>
    </lineage>
</organism>
<dbReference type="Proteomes" id="UP001589758">
    <property type="component" value="Unassembled WGS sequence"/>
</dbReference>
<feature type="transmembrane region" description="Helical" evidence="8">
    <location>
        <begin position="370"/>
        <end position="387"/>
    </location>
</feature>
<dbReference type="InterPro" id="IPR020846">
    <property type="entry name" value="MFS_dom"/>
</dbReference>
<dbReference type="PANTHER" id="PTHR43045:SF2">
    <property type="entry name" value="INNER MEMBRANE METABOLITE TRANSPORT PROTEIN YHJE"/>
    <property type="match status" value="1"/>
</dbReference>
<reference evidence="10 11" key="1">
    <citation type="submission" date="2024-09" db="EMBL/GenBank/DDBJ databases">
        <authorList>
            <person name="Sun Q."/>
            <person name="Mori K."/>
        </authorList>
    </citation>
    <scope>NUCLEOTIDE SEQUENCE [LARGE SCALE GENOMIC DNA]</scope>
    <source>
        <strain evidence="10 11">CCM 8545</strain>
    </source>
</reference>
<feature type="transmembrane region" description="Helical" evidence="8">
    <location>
        <begin position="111"/>
        <end position="130"/>
    </location>
</feature>
<feature type="transmembrane region" description="Helical" evidence="8">
    <location>
        <begin position="328"/>
        <end position="349"/>
    </location>
</feature>
<proteinExistence type="predicted"/>
<accession>A0ABV6C7I8</accession>
<feature type="transmembrane region" description="Helical" evidence="8">
    <location>
        <begin position="187"/>
        <end position="208"/>
    </location>
</feature>
<dbReference type="InterPro" id="IPR004736">
    <property type="entry name" value="MHS_symport"/>
</dbReference>
<dbReference type="InterPro" id="IPR005829">
    <property type="entry name" value="Sugar_transporter_CS"/>
</dbReference>
<evidence type="ECO:0000256" key="3">
    <source>
        <dbReference type="ARBA" id="ARBA00022475"/>
    </source>
</evidence>
<protein>
    <submittedName>
        <fullName evidence="10">MFS transporter</fullName>
    </submittedName>
</protein>
<comment type="caution">
    <text evidence="10">The sequence shown here is derived from an EMBL/GenBank/DDBJ whole genome shotgun (WGS) entry which is preliminary data.</text>
</comment>
<feature type="transmembrane region" description="Helical" evidence="8">
    <location>
        <begin position="57"/>
        <end position="75"/>
    </location>
</feature>
<feature type="transmembrane region" description="Helical" evidence="8">
    <location>
        <begin position="29"/>
        <end position="45"/>
    </location>
</feature>
<keyword evidence="3" id="KW-1003">Cell membrane</keyword>
<feature type="transmembrane region" description="Helical" evidence="8">
    <location>
        <begin position="399"/>
        <end position="417"/>
    </location>
</feature>
<comment type="subcellular location">
    <subcellularLocation>
        <location evidence="1">Cell inner membrane</location>
        <topology evidence="1">Multi-pass membrane protein</topology>
    </subcellularLocation>
</comment>
<dbReference type="RefSeq" id="WP_385876001.1">
    <property type="nucleotide sequence ID" value="NZ_JBHLXE010000024.1"/>
</dbReference>
<evidence type="ECO:0000256" key="4">
    <source>
        <dbReference type="ARBA" id="ARBA00022519"/>
    </source>
</evidence>
<dbReference type="EMBL" id="JBHLXE010000024">
    <property type="protein sequence ID" value="MFC0178929.1"/>
    <property type="molecule type" value="Genomic_DNA"/>
</dbReference>
<keyword evidence="7 8" id="KW-0472">Membrane</keyword>
<dbReference type="PANTHER" id="PTHR43045">
    <property type="entry name" value="SHIKIMATE TRANSPORTER"/>
    <property type="match status" value="1"/>
</dbReference>
<dbReference type="CDD" id="cd17369">
    <property type="entry name" value="MFS_ShiA_like"/>
    <property type="match status" value="1"/>
</dbReference>
<keyword evidence="2" id="KW-0813">Transport</keyword>
<dbReference type="Pfam" id="PF07690">
    <property type="entry name" value="MFS_1"/>
    <property type="match status" value="1"/>
</dbReference>
<evidence type="ECO:0000259" key="9">
    <source>
        <dbReference type="PROSITE" id="PS50850"/>
    </source>
</evidence>
<dbReference type="SUPFAM" id="SSF103473">
    <property type="entry name" value="MFS general substrate transporter"/>
    <property type="match status" value="1"/>
</dbReference>
<dbReference type="NCBIfam" id="TIGR00883">
    <property type="entry name" value="2A0106"/>
    <property type="match status" value="1"/>
</dbReference>
<dbReference type="PROSITE" id="PS00217">
    <property type="entry name" value="SUGAR_TRANSPORT_2"/>
    <property type="match status" value="1"/>
</dbReference>
<feature type="transmembrane region" description="Helical" evidence="8">
    <location>
        <begin position="151"/>
        <end position="175"/>
    </location>
</feature>
<keyword evidence="11" id="KW-1185">Reference proteome</keyword>
<keyword evidence="5 8" id="KW-0812">Transmembrane</keyword>
<feature type="transmembrane region" description="Helical" evidence="8">
    <location>
        <begin position="87"/>
        <end position="105"/>
    </location>
</feature>
<name>A0ABV6C7I8_9GAMM</name>
<evidence type="ECO:0000256" key="5">
    <source>
        <dbReference type="ARBA" id="ARBA00022692"/>
    </source>
</evidence>
<dbReference type="Gene3D" id="1.20.1250.20">
    <property type="entry name" value="MFS general substrate transporter like domains"/>
    <property type="match status" value="2"/>
</dbReference>
<evidence type="ECO:0000256" key="8">
    <source>
        <dbReference type="SAM" id="Phobius"/>
    </source>
</evidence>
<evidence type="ECO:0000313" key="11">
    <source>
        <dbReference type="Proteomes" id="UP001589758"/>
    </source>
</evidence>